<proteinExistence type="predicted"/>
<accession>A0A5J9V141</accession>
<organism evidence="2 3">
    <name type="scientific">Eragrostis curvula</name>
    <name type="common">weeping love grass</name>
    <dbReference type="NCBI Taxonomy" id="38414"/>
    <lineage>
        <taxon>Eukaryota</taxon>
        <taxon>Viridiplantae</taxon>
        <taxon>Streptophyta</taxon>
        <taxon>Embryophyta</taxon>
        <taxon>Tracheophyta</taxon>
        <taxon>Spermatophyta</taxon>
        <taxon>Magnoliopsida</taxon>
        <taxon>Liliopsida</taxon>
        <taxon>Poales</taxon>
        <taxon>Poaceae</taxon>
        <taxon>PACMAD clade</taxon>
        <taxon>Chloridoideae</taxon>
        <taxon>Eragrostideae</taxon>
        <taxon>Eragrostidinae</taxon>
        <taxon>Eragrostis</taxon>
    </lineage>
</organism>
<dbReference type="Gramene" id="TVU29625">
    <property type="protein sequence ID" value="TVU29625"/>
    <property type="gene ID" value="EJB05_21200"/>
</dbReference>
<comment type="caution">
    <text evidence="2">The sequence shown here is derived from an EMBL/GenBank/DDBJ whole genome shotgun (WGS) entry which is preliminary data.</text>
</comment>
<name>A0A5J9V141_9POAL</name>
<keyword evidence="3" id="KW-1185">Reference proteome</keyword>
<reference evidence="2 3" key="1">
    <citation type="journal article" date="2019" name="Sci. Rep.">
        <title>A high-quality genome of Eragrostis curvula grass provides insights into Poaceae evolution and supports new strategies to enhance forage quality.</title>
        <authorList>
            <person name="Carballo J."/>
            <person name="Santos B.A.C.M."/>
            <person name="Zappacosta D."/>
            <person name="Garbus I."/>
            <person name="Selva J.P."/>
            <person name="Gallo C.A."/>
            <person name="Diaz A."/>
            <person name="Albertini E."/>
            <person name="Caccamo M."/>
            <person name="Echenique V."/>
        </authorList>
    </citation>
    <scope>NUCLEOTIDE SEQUENCE [LARGE SCALE GENOMIC DNA]</scope>
    <source>
        <strain evidence="3">cv. Victoria</strain>
        <tissue evidence="2">Leaf</tissue>
    </source>
</reference>
<protein>
    <submittedName>
        <fullName evidence="2">Uncharacterized protein</fullName>
    </submittedName>
</protein>
<dbReference type="Proteomes" id="UP000324897">
    <property type="component" value="Chromosome 1"/>
</dbReference>
<sequence length="103" mass="10124">RPFASSSPASSPSTPSPRAPRPSGAGGGAADGGAWDEGKPATPLDGVGLGRRSPCRGVLGGSESLRGSPRRGCPCCGGRPRVLLTPPATSKHRTLGKPAPSTG</sequence>
<dbReference type="EMBL" id="RWGY01000011">
    <property type="protein sequence ID" value="TVU29625.1"/>
    <property type="molecule type" value="Genomic_DNA"/>
</dbReference>
<evidence type="ECO:0000313" key="3">
    <source>
        <dbReference type="Proteomes" id="UP000324897"/>
    </source>
</evidence>
<evidence type="ECO:0000313" key="2">
    <source>
        <dbReference type="EMBL" id="TVU29625.1"/>
    </source>
</evidence>
<feature type="compositionally biased region" description="Low complexity" evidence="1">
    <location>
        <begin position="1"/>
        <end position="13"/>
    </location>
</feature>
<evidence type="ECO:0000256" key="1">
    <source>
        <dbReference type="SAM" id="MobiDB-lite"/>
    </source>
</evidence>
<feature type="non-terminal residue" evidence="2">
    <location>
        <position position="1"/>
    </location>
</feature>
<feature type="region of interest" description="Disordered" evidence="1">
    <location>
        <begin position="1"/>
        <end position="103"/>
    </location>
</feature>
<dbReference type="AlphaFoldDB" id="A0A5J9V141"/>
<gene>
    <name evidence="2" type="ORF">EJB05_21200</name>
</gene>